<evidence type="ECO:0000313" key="2">
    <source>
        <dbReference type="EMBL" id="RIH85278.1"/>
    </source>
</evidence>
<evidence type="ECO:0000313" key="3">
    <source>
        <dbReference type="Proteomes" id="UP000265800"/>
    </source>
</evidence>
<comment type="caution">
    <text evidence="2">The sequence shown here is derived from an EMBL/GenBank/DDBJ whole genome shotgun (WGS) entry which is preliminary data.</text>
</comment>
<dbReference type="RefSeq" id="WP_119360255.1">
    <property type="nucleotide sequence ID" value="NZ_QWKZ01000047.1"/>
</dbReference>
<name>A0A399EMS9_9DEIN</name>
<dbReference type="InterPro" id="IPR025497">
    <property type="entry name" value="PatA-like_N"/>
</dbReference>
<dbReference type="EMBL" id="QWKZ01000047">
    <property type="protein sequence ID" value="RIH85278.1"/>
    <property type="molecule type" value="Genomic_DNA"/>
</dbReference>
<protein>
    <recommendedName>
        <fullName evidence="1">PatA-like N-terminal domain-containing protein</fullName>
    </recommendedName>
</protein>
<organism evidence="2 3">
    <name type="scientific">Meiothermus luteus</name>
    <dbReference type="NCBI Taxonomy" id="2026184"/>
    <lineage>
        <taxon>Bacteria</taxon>
        <taxon>Thermotogati</taxon>
        <taxon>Deinococcota</taxon>
        <taxon>Deinococci</taxon>
        <taxon>Thermales</taxon>
        <taxon>Thermaceae</taxon>
        <taxon>Meiothermus</taxon>
    </lineage>
</organism>
<keyword evidence="3" id="KW-1185">Reference proteome</keyword>
<evidence type="ECO:0000259" key="1">
    <source>
        <dbReference type="Pfam" id="PF14332"/>
    </source>
</evidence>
<dbReference type="OrthoDB" id="31431at2"/>
<reference evidence="2 3" key="1">
    <citation type="submission" date="2018-08" db="EMBL/GenBank/DDBJ databases">
        <title>Meiothermus luteus KCTC 52599 genome sequencing project.</title>
        <authorList>
            <person name="Da Costa M.S."/>
            <person name="Albuquerque L."/>
            <person name="Raposo P."/>
            <person name="Froufe H.J.C."/>
            <person name="Barroso C.S."/>
            <person name="Egas C."/>
        </authorList>
    </citation>
    <scope>NUCLEOTIDE SEQUENCE [LARGE SCALE GENOMIC DNA]</scope>
    <source>
        <strain evidence="2 3">KCTC 52599</strain>
    </source>
</reference>
<gene>
    <name evidence="2" type="ORF">Mlute_01611</name>
</gene>
<feature type="domain" description="PatA-like N-terminal" evidence="1">
    <location>
        <begin position="3"/>
        <end position="96"/>
    </location>
</feature>
<dbReference type="PANTHER" id="PTHR36304:SF4">
    <property type="entry name" value="DUF4388 DOMAIN-CONTAINING PROTEIN"/>
    <property type="match status" value="1"/>
</dbReference>
<dbReference type="Pfam" id="PF14332">
    <property type="entry name" value="DUF4388"/>
    <property type="match status" value="1"/>
</dbReference>
<accession>A0A399EMS9</accession>
<proteinExistence type="predicted"/>
<dbReference type="AlphaFoldDB" id="A0A399EMS9"/>
<sequence>MLSGNLAEFPLLRLLEALMGATRGGALLVQHPLFSGAIYLQNGYLVHAEAGPLKGLAAMELLAGVPAAPFRFEVNQPAPAQSIEPNLSTYRLILHQFEAWKEIRLPQDWGLVLQGCPSPQQVRLSPLELRVLAQAEGKRIAQALMNHASPLEAAQVLAKLLELGLLEARPQPQTKPEALVVLSLYGKGGGVAVVDVELFGRWQALVGGPFQVRVRTPQLEARLRPEARPHMQGRLGLFEADLRRFQLRRGVWVEAWPEPQT</sequence>
<dbReference type="PANTHER" id="PTHR36304">
    <property type="entry name" value="DOMAIN GTPASE-ACTIVATING PROTEIN, PUTATIVE-RELATED-RELATED"/>
    <property type="match status" value="1"/>
</dbReference>
<dbReference type="Proteomes" id="UP000265800">
    <property type="component" value="Unassembled WGS sequence"/>
</dbReference>